<dbReference type="RefSeq" id="WP_093317095.1">
    <property type="nucleotide sequence ID" value="NZ_FOZG01000003.1"/>
</dbReference>
<feature type="signal peptide" evidence="1">
    <location>
        <begin position="1"/>
        <end position="20"/>
    </location>
</feature>
<keyword evidence="3" id="KW-1185">Reference proteome</keyword>
<proteinExistence type="predicted"/>
<evidence type="ECO:0000313" key="3">
    <source>
        <dbReference type="Proteomes" id="UP000198824"/>
    </source>
</evidence>
<name>A0A1I6MA60_9SPHN</name>
<organism evidence="2 3">
    <name type="scientific">Sphingomonas jatrophae</name>
    <dbReference type="NCBI Taxonomy" id="1166337"/>
    <lineage>
        <taxon>Bacteria</taxon>
        <taxon>Pseudomonadati</taxon>
        <taxon>Pseudomonadota</taxon>
        <taxon>Alphaproteobacteria</taxon>
        <taxon>Sphingomonadales</taxon>
        <taxon>Sphingomonadaceae</taxon>
        <taxon>Sphingomonas</taxon>
    </lineage>
</organism>
<evidence type="ECO:0000313" key="2">
    <source>
        <dbReference type="EMBL" id="SFS12503.1"/>
    </source>
</evidence>
<reference evidence="2 3" key="1">
    <citation type="submission" date="2016-10" db="EMBL/GenBank/DDBJ databases">
        <authorList>
            <person name="de Groot N.N."/>
        </authorList>
    </citation>
    <scope>NUCLEOTIDE SEQUENCE [LARGE SCALE GENOMIC DNA]</scope>
    <source>
        <strain evidence="2 3">S5-249</strain>
    </source>
</reference>
<sequence length="125" mass="14303">MKKLIAAALAASVLTAPVMAAPQHGRNDGWGRTEQNHRVDNRRVVKKTVIVRKDVRRPQVQYRTWQRGQRFESRYARNYRVISNPRQYRLHDAPRGYRWVQSGNDAVLVGIASGIIASVLANTIR</sequence>
<dbReference type="AlphaFoldDB" id="A0A1I6MA60"/>
<feature type="chain" id="PRO_5011699782" evidence="1">
    <location>
        <begin position="21"/>
        <end position="125"/>
    </location>
</feature>
<accession>A0A1I6MA60</accession>
<dbReference type="STRING" id="1166337.SAMN05192580_3759"/>
<dbReference type="Pfam" id="PF11776">
    <property type="entry name" value="RcnB"/>
    <property type="match status" value="1"/>
</dbReference>
<evidence type="ECO:0000256" key="1">
    <source>
        <dbReference type="SAM" id="SignalP"/>
    </source>
</evidence>
<dbReference type="Proteomes" id="UP000198824">
    <property type="component" value="Unassembled WGS sequence"/>
</dbReference>
<protein>
    <submittedName>
        <fullName evidence="2">Regulator RcnB of Ni and Co efflux</fullName>
    </submittedName>
</protein>
<dbReference type="OrthoDB" id="9808839at2"/>
<dbReference type="Gene3D" id="3.10.450.160">
    <property type="entry name" value="inner membrane protein cigr"/>
    <property type="match status" value="1"/>
</dbReference>
<gene>
    <name evidence="2" type="ORF">SAMN05192580_3759</name>
</gene>
<dbReference type="EMBL" id="FOZG01000003">
    <property type="protein sequence ID" value="SFS12503.1"/>
    <property type="molecule type" value="Genomic_DNA"/>
</dbReference>
<dbReference type="InterPro" id="IPR024572">
    <property type="entry name" value="RcnB"/>
</dbReference>
<keyword evidence="1" id="KW-0732">Signal</keyword>